<dbReference type="PANTHER" id="PTHR12011">
    <property type="entry name" value="ADHESION G-PROTEIN COUPLED RECEPTOR"/>
    <property type="match status" value="1"/>
</dbReference>
<evidence type="ECO:0000256" key="1">
    <source>
        <dbReference type="ARBA" id="ARBA00004141"/>
    </source>
</evidence>
<evidence type="ECO:0000256" key="4">
    <source>
        <dbReference type="ARBA" id="ARBA00023136"/>
    </source>
</evidence>
<feature type="transmembrane region" description="Helical" evidence="5">
    <location>
        <begin position="23"/>
        <end position="44"/>
    </location>
</feature>
<evidence type="ECO:0000256" key="5">
    <source>
        <dbReference type="SAM" id="Phobius"/>
    </source>
</evidence>
<evidence type="ECO:0000256" key="3">
    <source>
        <dbReference type="ARBA" id="ARBA00022989"/>
    </source>
</evidence>
<dbReference type="Gene3D" id="1.20.1070.10">
    <property type="entry name" value="Rhodopsin 7-helix transmembrane proteins"/>
    <property type="match status" value="1"/>
</dbReference>
<keyword evidence="7" id="KW-0675">Receptor</keyword>
<proteinExistence type="predicted"/>
<keyword evidence="2 5" id="KW-0812">Transmembrane</keyword>
<comment type="subcellular location">
    <subcellularLocation>
        <location evidence="1">Membrane</location>
        <topology evidence="1">Multi-pass membrane protein</topology>
    </subcellularLocation>
</comment>
<feature type="transmembrane region" description="Helical" evidence="5">
    <location>
        <begin position="117"/>
        <end position="140"/>
    </location>
</feature>
<dbReference type="Pfam" id="PF00002">
    <property type="entry name" value="7tm_2"/>
    <property type="match status" value="1"/>
</dbReference>
<dbReference type="GO" id="GO:0005886">
    <property type="term" value="C:plasma membrane"/>
    <property type="evidence" value="ECO:0007669"/>
    <property type="project" value="TreeGrafter"/>
</dbReference>
<sequence>MMCEGIMLYLMLIVVFSRLSKKWWFFMIVGYCPPLLFVASGLAARVEHYGVYGDDGELAFCWLSIKQGSIFAFVAPMVIIIMINTVFLVLAVKVLIRSKSQARALINKEKSINKAANILKATVILLPLLGVTWLFGLLTLNSNTTVFAWLFTIFNSLQGLAIFAFHVIRSTLVWNTLTSMFKKKPKPLSKEKASSSSDGQHSTNRLKELLHKKPLDTNENISVVTSSALFTSVASESVANDEVMTTDEKGSDYIA</sequence>
<dbReference type="PRINTS" id="PR00249">
    <property type="entry name" value="GPCRSECRETIN"/>
</dbReference>
<dbReference type="Proteomes" id="UP001174909">
    <property type="component" value="Unassembled WGS sequence"/>
</dbReference>
<dbReference type="InterPro" id="IPR017981">
    <property type="entry name" value="GPCR_2-like_7TM"/>
</dbReference>
<keyword evidence="3 5" id="KW-1133">Transmembrane helix</keyword>
<organism evidence="7 8">
    <name type="scientific">Geodia barretti</name>
    <name type="common">Barrett's horny sponge</name>
    <dbReference type="NCBI Taxonomy" id="519541"/>
    <lineage>
        <taxon>Eukaryota</taxon>
        <taxon>Metazoa</taxon>
        <taxon>Porifera</taxon>
        <taxon>Demospongiae</taxon>
        <taxon>Heteroscleromorpha</taxon>
        <taxon>Tetractinellida</taxon>
        <taxon>Astrophorina</taxon>
        <taxon>Geodiidae</taxon>
        <taxon>Geodia</taxon>
    </lineage>
</organism>
<keyword evidence="4 5" id="KW-0472">Membrane</keyword>
<evidence type="ECO:0000313" key="8">
    <source>
        <dbReference type="Proteomes" id="UP001174909"/>
    </source>
</evidence>
<keyword evidence="8" id="KW-1185">Reference proteome</keyword>
<comment type="caution">
    <text evidence="7">The sequence shown here is derived from an EMBL/GenBank/DDBJ whole genome shotgun (WGS) entry which is preliminary data.</text>
</comment>
<protein>
    <submittedName>
        <fullName evidence="7">Adhesion G protein-coupled receptor L3</fullName>
    </submittedName>
</protein>
<feature type="transmembrane region" description="Helical" evidence="5">
    <location>
        <begin position="146"/>
        <end position="168"/>
    </location>
</feature>
<feature type="transmembrane region" description="Helical" evidence="5">
    <location>
        <begin position="70"/>
        <end position="96"/>
    </location>
</feature>
<evidence type="ECO:0000259" key="6">
    <source>
        <dbReference type="PROSITE" id="PS50261"/>
    </source>
</evidence>
<reference evidence="7" key="1">
    <citation type="submission" date="2023-03" db="EMBL/GenBank/DDBJ databases">
        <authorList>
            <person name="Steffen K."/>
            <person name="Cardenas P."/>
        </authorList>
    </citation>
    <scope>NUCLEOTIDE SEQUENCE</scope>
</reference>
<dbReference type="PROSITE" id="PS50261">
    <property type="entry name" value="G_PROTEIN_RECEP_F2_4"/>
    <property type="match status" value="1"/>
</dbReference>
<dbReference type="GO" id="GO:0004930">
    <property type="term" value="F:G protein-coupled receptor activity"/>
    <property type="evidence" value="ECO:0007669"/>
    <property type="project" value="InterPro"/>
</dbReference>
<evidence type="ECO:0000256" key="2">
    <source>
        <dbReference type="ARBA" id="ARBA00022692"/>
    </source>
</evidence>
<name>A0AA35RXI2_GEOBA</name>
<dbReference type="GO" id="GO:0007166">
    <property type="term" value="P:cell surface receptor signaling pathway"/>
    <property type="evidence" value="ECO:0007669"/>
    <property type="project" value="InterPro"/>
</dbReference>
<dbReference type="PANTHER" id="PTHR12011:SF347">
    <property type="entry name" value="FI21270P1-RELATED"/>
    <property type="match status" value="1"/>
</dbReference>
<dbReference type="InterPro" id="IPR000832">
    <property type="entry name" value="GPCR_2_secretin-like"/>
</dbReference>
<dbReference type="AlphaFoldDB" id="A0AA35RXI2"/>
<gene>
    <name evidence="7" type="ORF">GBAR_LOCUS11726</name>
</gene>
<evidence type="ECO:0000313" key="7">
    <source>
        <dbReference type="EMBL" id="CAI8019514.1"/>
    </source>
</evidence>
<dbReference type="EMBL" id="CASHTH010001756">
    <property type="protein sequence ID" value="CAI8019514.1"/>
    <property type="molecule type" value="Genomic_DNA"/>
</dbReference>
<feature type="domain" description="G-protein coupled receptors family 2 profile 2" evidence="6">
    <location>
        <begin position="1"/>
        <end position="170"/>
    </location>
</feature>
<accession>A0AA35RXI2</accession>